<name>A0A077ZP95_STYLE</name>
<evidence type="ECO:0000259" key="19">
    <source>
        <dbReference type="PROSITE" id="PS50011"/>
    </source>
</evidence>
<dbReference type="PANTHER" id="PTHR48012">
    <property type="entry name" value="STERILE20-LIKE KINASE, ISOFORM B-RELATED"/>
    <property type="match status" value="1"/>
</dbReference>
<evidence type="ECO:0000256" key="5">
    <source>
        <dbReference type="ARBA" id="ARBA00022723"/>
    </source>
</evidence>
<feature type="binding site" evidence="17">
    <location>
        <position position="371"/>
    </location>
    <ligand>
        <name>ATP</name>
        <dbReference type="ChEBI" id="CHEBI:30616"/>
    </ligand>
</feature>
<keyword evidence="10 17" id="KW-0067">ATP-binding</keyword>
<dbReference type="SUPFAM" id="SSF56112">
    <property type="entry name" value="Protein kinase-like (PK-like)"/>
    <property type="match status" value="1"/>
</dbReference>
<dbReference type="PROSITE" id="PS00108">
    <property type="entry name" value="PROTEIN_KINASE_ST"/>
    <property type="match status" value="1"/>
</dbReference>
<evidence type="ECO:0000256" key="3">
    <source>
        <dbReference type="ARBA" id="ARBA00022527"/>
    </source>
</evidence>
<keyword evidence="5 14" id="KW-0479">Metal-binding</keyword>
<evidence type="ECO:0000256" key="18">
    <source>
        <dbReference type="SAM" id="MobiDB-lite"/>
    </source>
</evidence>
<dbReference type="OrthoDB" id="8693905at2759"/>
<dbReference type="Gene3D" id="3.90.810.10">
    <property type="entry name" value="CRIB domain"/>
    <property type="match status" value="2"/>
</dbReference>
<dbReference type="FunFam" id="1.10.510.10:FF:000421">
    <property type="entry name" value="Serine/threonine-protein kinase PAK 6"/>
    <property type="match status" value="1"/>
</dbReference>
<gene>
    <name evidence="21" type="primary">Contig2097.g2253</name>
    <name evidence="21" type="ORF">STYLEM_221</name>
</gene>
<evidence type="ECO:0000256" key="15">
    <source>
        <dbReference type="PIRSR" id="PIRSR000615-4"/>
    </source>
</evidence>
<evidence type="ECO:0000256" key="17">
    <source>
        <dbReference type="PROSITE-ProRule" id="PRU10141"/>
    </source>
</evidence>
<feature type="domain" description="Protein kinase" evidence="19">
    <location>
        <begin position="342"/>
        <end position="598"/>
    </location>
</feature>
<feature type="compositionally biased region" description="Basic and acidic residues" evidence="18">
    <location>
        <begin position="118"/>
        <end position="127"/>
    </location>
</feature>
<evidence type="ECO:0000256" key="14">
    <source>
        <dbReference type="PIRSR" id="PIRSR000615-3"/>
    </source>
</evidence>
<feature type="domain" description="FYVE-type" evidence="20">
    <location>
        <begin position="3"/>
        <end position="64"/>
    </location>
</feature>
<evidence type="ECO:0000313" key="22">
    <source>
        <dbReference type="Proteomes" id="UP000039865"/>
    </source>
</evidence>
<dbReference type="Proteomes" id="UP000039865">
    <property type="component" value="Unassembled WGS sequence"/>
</dbReference>
<evidence type="ECO:0000256" key="12">
    <source>
        <dbReference type="ARBA" id="ARBA00048679"/>
    </source>
</evidence>
<reference evidence="21 22" key="1">
    <citation type="submission" date="2014-06" db="EMBL/GenBank/DDBJ databases">
        <authorList>
            <person name="Swart Estienne"/>
        </authorList>
    </citation>
    <scope>NUCLEOTIDE SEQUENCE [LARGE SCALE GENOMIC DNA]</scope>
    <source>
        <strain evidence="21 22">130c</strain>
    </source>
</reference>
<comment type="catalytic activity">
    <reaction evidence="11">
        <text>L-threonyl-[protein] + ATP = O-phospho-L-threonyl-[protein] + ADP + H(+)</text>
        <dbReference type="Rhea" id="RHEA:46608"/>
        <dbReference type="Rhea" id="RHEA-COMP:11060"/>
        <dbReference type="Rhea" id="RHEA-COMP:11605"/>
        <dbReference type="ChEBI" id="CHEBI:15378"/>
        <dbReference type="ChEBI" id="CHEBI:30013"/>
        <dbReference type="ChEBI" id="CHEBI:30616"/>
        <dbReference type="ChEBI" id="CHEBI:61977"/>
        <dbReference type="ChEBI" id="CHEBI:456216"/>
        <dbReference type="EC" id="2.7.11.1"/>
    </reaction>
</comment>
<dbReference type="SMART" id="SM00220">
    <property type="entry name" value="S_TKc"/>
    <property type="match status" value="1"/>
</dbReference>
<dbReference type="SUPFAM" id="SSF57903">
    <property type="entry name" value="FYVE/PHD zinc finger"/>
    <property type="match status" value="1"/>
</dbReference>
<dbReference type="InterPro" id="IPR011009">
    <property type="entry name" value="Kinase-like_dom_sf"/>
</dbReference>
<keyword evidence="4" id="KW-0808">Transferase</keyword>
<dbReference type="PROSITE" id="PS00107">
    <property type="entry name" value="PROTEIN_KINASE_ATP"/>
    <property type="match status" value="1"/>
</dbReference>
<feature type="binding site" evidence="14">
    <location>
        <position position="471"/>
    </location>
    <ligand>
        <name>Mg(2+)</name>
        <dbReference type="ChEBI" id="CHEBI:18420"/>
    </ligand>
</feature>
<keyword evidence="14" id="KW-0460">Magnesium</keyword>
<dbReference type="InterPro" id="IPR011011">
    <property type="entry name" value="Znf_FYVE_PHD"/>
</dbReference>
<dbReference type="PROSITE" id="PS50178">
    <property type="entry name" value="ZF_FYVE"/>
    <property type="match status" value="1"/>
</dbReference>
<dbReference type="Gene3D" id="1.10.510.10">
    <property type="entry name" value="Transferase(Phosphotransferase) domain 1"/>
    <property type="match status" value="1"/>
</dbReference>
<evidence type="ECO:0000256" key="6">
    <source>
        <dbReference type="ARBA" id="ARBA00022741"/>
    </source>
</evidence>
<dbReference type="InterPro" id="IPR036936">
    <property type="entry name" value="CRIB_dom_sf"/>
</dbReference>
<dbReference type="Pfam" id="PF00069">
    <property type="entry name" value="Pkinase"/>
    <property type="match status" value="1"/>
</dbReference>
<dbReference type="CDD" id="cd00065">
    <property type="entry name" value="FYVE_like_SF"/>
    <property type="match status" value="1"/>
</dbReference>
<evidence type="ECO:0000256" key="1">
    <source>
        <dbReference type="ARBA" id="ARBA00008874"/>
    </source>
</evidence>
<dbReference type="GO" id="GO:0004674">
    <property type="term" value="F:protein serine/threonine kinase activity"/>
    <property type="evidence" value="ECO:0007669"/>
    <property type="project" value="UniProtKB-KW"/>
</dbReference>
<evidence type="ECO:0000256" key="9">
    <source>
        <dbReference type="ARBA" id="ARBA00022833"/>
    </source>
</evidence>
<dbReference type="OMA" id="WEAKPQV"/>
<evidence type="ECO:0000256" key="2">
    <source>
        <dbReference type="ARBA" id="ARBA00012513"/>
    </source>
</evidence>
<proteinExistence type="inferred from homology"/>
<dbReference type="InterPro" id="IPR017441">
    <property type="entry name" value="Protein_kinase_ATP_BS"/>
</dbReference>
<protein>
    <recommendedName>
        <fullName evidence="2">non-specific serine/threonine protein kinase</fullName>
        <ecNumber evidence="2">2.7.11.1</ecNumber>
    </recommendedName>
</protein>
<keyword evidence="7 16" id="KW-0863">Zinc-finger</keyword>
<dbReference type="InterPro" id="IPR050629">
    <property type="entry name" value="STE20/SPS1-PAK"/>
</dbReference>
<dbReference type="AlphaFoldDB" id="A0A077ZP95"/>
<evidence type="ECO:0000313" key="21">
    <source>
        <dbReference type="EMBL" id="CDW71279.1"/>
    </source>
</evidence>
<keyword evidence="22" id="KW-1185">Reference proteome</keyword>
<dbReference type="PROSITE" id="PS50011">
    <property type="entry name" value="PROTEIN_KINASE_DOM"/>
    <property type="match status" value="1"/>
</dbReference>
<keyword evidence="9" id="KW-0862">Zinc</keyword>
<feature type="site" description="Important for interaction with phosphotyrosine-binding proteins" evidence="15">
    <location>
        <position position="610"/>
    </location>
</feature>
<feature type="binding site" evidence="14">
    <location>
        <position position="484"/>
    </location>
    <ligand>
        <name>Mg(2+)</name>
        <dbReference type="ChEBI" id="CHEBI:18420"/>
    </ligand>
</feature>
<dbReference type="InterPro" id="IPR000719">
    <property type="entry name" value="Prot_kinase_dom"/>
</dbReference>
<feature type="active site" description="Proton acceptor" evidence="13">
    <location>
        <position position="466"/>
    </location>
</feature>
<comment type="similarity">
    <text evidence="1">Belongs to the protein kinase superfamily. STE Ser/Thr protein kinase family. STE20 subfamily.</text>
</comment>
<evidence type="ECO:0000256" key="7">
    <source>
        <dbReference type="ARBA" id="ARBA00022771"/>
    </source>
</evidence>
<keyword evidence="8" id="KW-0418">Kinase</keyword>
<dbReference type="InParanoid" id="A0A077ZP95"/>
<dbReference type="EMBL" id="CCKQ01000218">
    <property type="protein sequence ID" value="CDW71279.1"/>
    <property type="molecule type" value="Genomic_DNA"/>
</dbReference>
<dbReference type="GO" id="GO:0008270">
    <property type="term" value="F:zinc ion binding"/>
    <property type="evidence" value="ECO:0007669"/>
    <property type="project" value="UniProtKB-KW"/>
</dbReference>
<feature type="compositionally biased region" description="Polar residues" evidence="18">
    <location>
        <begin position="76"/>
        <end position="100"/>
    </location>
</feature>
<dbReference type="PANTHER" id="PTHR48012:SF10">
    <property type="entry name" value="FI20177P1"/>
    <property type="match status" value="1"/>
</dbReference>
<evidence type="ECO:0000256" key="10">
    <source>
        <dbReference type="ARBA" id="ARBA00022840"/>
    </source>
</evidence>
<dbReference type="InterPro" id="IPR017455">
    <property type="entry name" value="Znf_FYVE-rel"/>
</dbReference>
<evidence type="ECO:0000256" key="11">
    <source>
        <dbReference type="ARBA" id="ARBA00047899"/>
    </source>
</evidence>
<evidence type="ECO:0000259" key="20">
    <source>
        <dbReference type="PROSITE" id="PS50178"/>
    </source>
</evidence>
<evidence type="ECO:0000256" key="16">
    <source>
        <dbReference type="PROSITE-ProRule" id="PRU00091"/>
    </source>
</evidence>
<organism evidence="21 22">
    <name type="scientific">Stylonychia lemnae</name>
    <name type="common">Ciliate</name>
    <dbReference type="NCBI Taxonomy" id="5949"/>
    <lineage>
        <taxon>Eukaryota</taxon>
        <taxon>Sar</taxon>
        <taxon>Alveolata</taxon>
        <taxon>Ciliophora</taxon>
        <taxon>Intramacronucleata</taxon>
        <taxon>Spirotrichea</taxon>
        <taxon>Stichotrichia</taxon>
        <taxon>Sporadotrichida</taxon>
        <taxon>Oxytrichidae</taxon>
        <taxon>Stylonychinae</taxon>
        <taxon>Stylonychia</taxon>
    </lineage>
</organism>
<evidence type="ECO:0000256" key="4">
    <source>
        <dbReference type="ARBA" id="ARBA00022679"/>
    </source>
</evidence>
<feature type="region of interest" description="Disordered" evidence="18">
    <location>
        <begin position="75"/>
        <end position="127"/>
    </location>
</feature>
<keyword evidence="6 17" id="KW-0547">Nucleotide-binding</keyword>
<dbReference type="InterPro" id="IPR008271">
    <property type="entry name" value="Ser/Thr_kinase_AS"/>
</dbReference>
<sequence>MGNHQSLFCSNCNKSIKRLQRGTICVICSRHHCTNCSNREKIQIDENNVTSKKRICHTCSISIDNNESIKIEYLKNKQQNKGNKPAKSQYSKRQISTPDEQTSKSKNVHKSMIIQSNDYKRRHESESLDPRISEPLKYEQTLSVKFNYELNLFEGLPKVWRELLEIPPQSQEVEQIDESLQIKTSRLRQNINNFVIYEVQPRGEVQGSFIITANIRKKGGADNSFINGDNKRQQLTQEIHHYSTQDQTQFDNEERKYYEVEIDGNNGFKGLPEDLEQQLKKSNFNAQQFLQNPGSVLEVLNFNSKGGFNQKEEPLPLPGNIDYTSILESSNLFKQDNPAIYYDIVKQIGSGGYGKIYLVQKKEDQSQYALKFISQTNQNQTQIDAIKNEIALMSICKNSNIVMYYDGYYFKQKFWLFMEYMDAGCLTDILEAGFYQVFNESVVQYLVFETLKAIKYLHSRHIIHRDIKSDNILLGSNGDIKLGDFGYAAQLTRERRRRDSKVGTVCWMAPEIIRGAEMYTEKVDIWSLGIMMLEFVYGEPPYLNQPQTQVCYMILTMNPPEIDPLKWSHSMRDFVKVCLTKDPRQRPTVEELMNHPFIAKMDYMKCKESYLEILKKYLEQTNNLESIFSVSLSNKS</sequence>
<dbReference type="EC" id="2.7.11.1" evidence="2"/>
<evidence type="ECO:0000256" key="8">
    <source>
        <dbReference type="ARBA" id="ARBA00022777"/>
    </source>
</evidence>
<accession>A0A077ZP95</accession>
<keyword evidence="3" id="KW-0723">Serine/threonine-protein kinase</keyword>
<comment type="catalytic activity">
    <reaction evidence="12">
        <text>L-seryl-[protein] + ATP = O-phospho-L-seryl-[protein] + ADP + H(+)</text>
        <dbReference type="Rhea" id="RHEA:17989"/>
        <dbReference type="Rhea" id="RHEA-COMP:9863"/>
        <dbReference type="Rhea" id="RHEA-COMP:11604"/>
        <dbReference type="ChEBI" id="CHEBI:15378"/>
        <dbReference type="ChEBI" id="CHEBI:29999"/>
        <dbReference type="ChEBI" id="CHEBI:30616"/>
        <dbReference type="ChEBI" id="CHEBI:83421"/>
        <dbReference type="ChEBI" id="CHEBI:456216"/>
        <dbReference type="EC" id="2.7.11.1"/>
    </reaction>
</comment>
<dbReference type="GO" id="GO:0005524">
    <property type="term" value="F:ATP binding"/>
    <property type="evidence" value="ECO:0007669"/>
    <property type="project" value="UniProtKB-UniRule"/>
</dbReference>
<evidence type="ECO:0000256" key="13">
    <source>
        <dbReference type="PIRSR" id="PIRSR000615-1"/>
    </source>
</evidence>
<dbReference type="GO" id="GO:0005737">
    <property type="term" value="C:cytoplasm"/>
    <property type="evidence" value="ECO:0007669"/>
    <property type="project" value="TreeGrafter"/>
</dbReference>